<dbReference type="AlphaFoldDB" id="A0A9Q0N0I8"/>
<evidence type="ECO:0000313" key="1">
    <source>
        <dbReference type="EMBL" id="KAJ6640961.1"/>
    </source>
</evidence>
<keyword evidence="2" id="KW-1185">Reference proteome</keyword>
<dbReference type="Proteomes" id="UP001151699">
    <property type="component" value="Chromosome B"/>
</dbReference>
<sequence>MKVLQNLFSIQSAKVANKIIRLIPHKTFLLFQKPRLDTLKFNIFHHKVNLTCAINHYLPKQYIISVSSGIKHINSTVIACFPLSFKNLVLWNANGAENL</sequence>
<proteinExistence type="predicted"/>
<name>A0A9Q0N0I8_9DIPT</name>
<dbReference type="EMBL" id="WJQU01000002">
    <property type="protein sequence ID" value="KAJ6640961.1"/>
    <property type="molecule type" value="Genomic_DNA"/>
</dbReference>
<organism evidence="1 2">
    <name type="scientific">Pseudolycoriella hygida</name>
    <dbReference type="NCBI Taxonomy" id="35572"/>
    <lineage>
        <taxon>Eukaryota</taxon>
        <taxon>Metazoa</taxon>
        <taxon>Ecdysozoa</taxon>
        <taxon>Arthropoda</taxon>
        <taxon>Hexapoda</taxon>
        <taxon>Insecta</taxon>
        <taxon>Pterygota</taxon>
        <taxon>Neoptera</taxon>
        <taxon>Endopterygota</taxon>
        <taxon>Diptera</taxon>
        <taxon>Nematocera</taxon>
        <taxon>Sciaroidea</taxon>
        <taxon>Sciaridae</taxon>
        <taxon>Pseudolycoriella</taxon>
    </lineage>
</organism>
<comment type="caution">
    <text evidence="1">The sequence shown here is derived from an EMBL/GenBank/DDBJ whole genome shotgun (WGS) entry which is preliminary data.</text>
</comment>
<reference evidence="1" key="1">
    <citation type="submission" date="2022-07" db="EMBL/GenBank/DDBJ databases">
        <authorList>
            <person name="Trinca V."/>
            <person name="Uliana J.V.C."/>
            <person name="Torres T.T."/>
            <person name="Ward R.J."/>
            <person name="Monesi N."/>
        </authorList>
    </citation>
    <scope>NUCLEOTIDE SEQUENCE</scope>
    <source>
        <strain evidence="1">HSMRA1968</strain>
        <tissue evidence="1">Whole embryos</tissue>
    </source>
</reference>
<accession>A0A9Q0N0I8</accession>
<protein>
    <submittedName>
        <fullName evidence="1">Uncharacterized protein</fullName>
    </submittedName>
</protein>
<evidence type="ECO:0000313" key="2">
    <source>
        <dbReference type="Proteomes" id="UP001151699"/>
    </source>
</evidence>
<gene>
    <name evidence="1" type="ORF">Bhyg_05894</name>
</gene>